<feature type="repeat" description="ANK" evidence="12">
    <location>
        <begin position="47"/>
        <end position="79"/>
    </location>
</feature>
<dbReference type="GO" id="GO:0034703">
    <property type="term" value="C:cation channel complex"/>
    <property type="evidence" value="ECO:0007669"/>
    <property type="project" value="UniProtKB-ARBA"/>
</dbReference>
<comment type="subcellular location">
    <subcellularLocation>
        <location evidence="1">Membrane</location>
        <topology evidence="1">Multi-pass membrane protein</topology>
    </subcellularLocation>
</comment>
<feature type="transmembrane region" description="Helical" evidence="13">
    <location>
        <begin position="560"/>
        <end position="583"/>
    </location>
</feature>
<keyword evidence="16" id="KW-1185">Reference proteome</keyword>
<evidence type="ECO:0000256" key="7">
    <source>
        <dbReference type="ARBA" id="ARBA00023043"/>
    </source>
</evidence>
<dbReference type="Proteomes" id="UP000747542">
    <property type="component" value="Unassembled WGS sequence"/>
</dbReference>
<feature type="repeat" description="ANK" evidence="12">
    <location>
        <begin position="83"/>
        <end position="115"/>
    </location>
</feature>
<keyword evidence="11" id="KW-0407">Ion channel</keyword>
<keyword evidence="8" id="KW-0406">Ion transport</keyword>
<evidence type="ECO:0000256" key="4">
    <source>
        <dbReference type="ARBA" id="ARBA00022692"/>
    </source>
</evidence>
<keyword evidence="15" id="KW-0675">Receptor</keyword>
<keyword evidence="9 13" id="KW-0472">Membrane</keyword>
<evidence type="ECO:0000256" key="8">
    <source>
        <dbReference type="ARBA" id="ARBA00023065"/>
    </source>
</evidence>
<comment type="caution">
    <text evidence="15">The sequence shown here is derived from an EMBL/GenBank/DDBJ whole genome shotgun (WGS) entry which is preliminary data.</text>
</comment>
<keyword evidence="3" id="KW-0716">Sensory transduction</keyword>
<feature type="transmembrane region" description="Helical" evidence="13">
    <location>
        <begin position="485"/>
        <end position="506"/>
    </location>
</feature>
<keyword evidence="10" id="KW-0325">Glycoprotein</keyword>
<dbReference type="InterPro" id="IPR052076">
    <property type="entry name" value="TRP_cation_channel"/>
</dbReference>
<evidence type="ECO:0000256" key="10">
    <source>
        <dbReference type="ARBA" id="ARBA00023180"/>
    </source>
</evidence>
<feature type="transmembrane region" description="Helical" evidence="13">
    <location>
        <begin position="447"/>
        <end position="465"/>
    </location>
</feature>
<keyword evidence="6 13" id="KW-1133">Transmembrane helix</keyword>
<evidence type="ECO:0000256" key="2">
    <source>
        <dbReference type="ARBA" id="ARBA00022448"/>
    </source>
</evidence>
<dbReference type="Pfam" id="PF12796">
    <property type="entry name" value="Ank_2"/>
    <property type="match status" value="3"/>
</dbReference>
<feature type="transmembrane region" description="Helical" evidence="13">
    <location>
        <begin position="420"/>
        <end position="441"/>
    </location>
</feature>
<protein>
    <submittedName>
        <fullName evidence="15">Transient receptor potential cation channel subfamily A member 1-like 8</fullName>
    </submittedName>
</protein>
<dbReference type="InterPro" id="IPR036770">
    <property type="entry name" value="Ankyrin_rpt-contain_sf"/>
</dbReference>
<keyword evidence="5" id="KW-0677">Repeat</keyword>
<keyword evidence="7 12" id="KW-0040">ANK repeat</keyword>
<dbReference type="EMBL" id="JAHLQT010038152">
    <property type="protein sequence ID" value="KAG7157058.1"/>
    <property type="molecule type" value="Genomic_DNA"/>
</dbReference>
<evidence type="ECO:0000313" key="15">
    <source>
        <dbReference type="EMBL" id="KAG7157058.1"/>
    </source>
</evidence>
<dbReference type="PROSITE" id="PS50088">
    <property type="entry name" value="ANK_REPEAT"/>
    <property type="match status" value="5"/>
</dbReference>
<dbReference type="AlphaFoldDB" id="A0A8J5MMK8"/>
<dbReference type="PANTHER" id="PTHR47143:SF1">
    <property type="entry name" value="ION_TRANS DOMAIN-CONTAINING PROTEIN"/>
    <property type="match status" value="1"/>
</dbReference>
<feature type="repeat" description="ANK" evidence="12">
    <location>
        <begin position="115"/>
        <end position="148"/>
    </location>
</feature>
<evidence type="ECO:0000313" key="16">
    <source>
        <dbReference type="Proteomes" id="UP000747542"/>
    </source>
</evidence>
<keyword evidence="2" id="KW-0813">Transport</keyword>
<evidence type="ECO:0000256" key="12">
    <source>
        <dbReference type="PROSITE-ProRule" id="PRU00023"/>
    </source>
</evidence>
<evidence type="ECO:0000256" key="11">
    <source>
        <dbReference type="ARBA" id="ARBA00023303"/>
    </source>
</evidence>
<evidence type="ECO:0000256" key="9">
    <source>
        <dbReference type="ARBA" id="ARBA00023136"/>
    </source>
</evidence>
<dbReference type="Gene3D" id="1.25.40.20">
    <property type="entry name" value="Ankyrin repeat-containing domain"/>
    <property type="match status" value="3"/>
</dbReference>
<evidence type="ECO:0000256" key="1">
    <source>
        <dbReference type="ARBA" id="ARBA00004141"/>
    </source>
</evidence>
<evidence type="ECO:0000256" key="6">
    <source>
        <dbReference type="ARBA" id="ARBA00022989"/>
    </source>
</evidence>
<proteinExistence type="predicted"/>
<reference evidence="15" key="1">
    <citation type="journal article" date="2021" name="Sci. Adv.">
        <title>The American lobster genome reveals insights on longevity, neural, and immune adaptations.</title>
        <authorList>
            <person name="Polinski J.M."/>
            <person name="Zimin A.V."/>
            <person name="Clark K.F."/>
            <person name="Kohn A.B."/>
            <person name="Sadowski N."/>
            <person name="Timp W."/>
            <person name="Ptitsyn A."/>
            <person name="Khanna P."/>
            <person name="Romanova D.Y."/>
            <person name="Williams P."/>
            <person name="Greenwood S.J."/>
            <person name="Moroz L.L."/>
            <person name="Walt D.R."/>
            <person name="Bodnar A.G."/>
        </authorList>
    </citation>
    <scope>NUCLEOTIDE SEQUENCE</scope>
    <source>
        <strain evidence="15">GMGI-L3</strain>
    </source>
</reference>
<evidence type="ECO:0000259" key="14">
    <source>
        <dbReference type="Pfam" id="PF00520"/>
    </source>
</evidence>
<dbReference type="SUPFAM" id="SSF48403">
    <property type="entry name" value="Ankyrin repeat"/>
    <property type="match status" value="1"/>
</dbReference>
<feature type="domain" description="Ion transport" evidence="14">
    <location>
        <begin position="385"/>
        <end position="593"/>
    </location>
</feature>
<dbReference type="PANTHER" id="PTHR47143">
    <property type="entry name" value="TRANSIENT RECEPTOR POTENTIAL CATION CHANNEL PROTEIN PAINLESS"/>
    <property type="match status" value="1"/>
</dbReference>
<accession>A0A8J5MMK8</accession>
<gene>
    <name evidence="15" type="primary">Trpa1-L8</name>
    <name evidence="15" type="ORF">Hamer_G019282</name>
</gene>
<name>A0A8J5MMK8_HOMAM</name>
<dbReference type="InterPro" id="IPR005821">
    <property type="entry name" value="Ion_trans_dom"/>
</dbReference>
<dbReference type="GO" id="GO:0005216">
    <property type="term" value="F:monoatomic ion channel activity"/>
    <property type="evidence" value="ECO:0007669"/>
    <property type="project" value="InterPro"/>
</dbReference>
<keyword evidence="4 13" id="KW-0812">Transmembrane</keyword>
<feature type="repeat" description="ANK" evidence="12">
    <location>
        <begin position="14"/>
        <end position="46"/>
    </location>
</feature>
<dbReference type="SMART" id="SM00248">
    <property type="entry name" value="ANK"/>
    <property type="match status" value="5"/>
</dbReference>
<feature type="transmembrane region" description="Helical" evidence="13">
    <location>
        <begin position="321"/>
        <end position="342"/>
    </location>
</feature>
<organism evidence="15 16">
    <name type="scientific">Homarus americanus</name>
    <name type="common">American lobster</name>
    <dbReference type="NCBI Taxonomy" id="6706"/>
    <lineage>
        <taxon>Eukaryota</taxon>
        <taxon>Metazoa</taxon>
        <taxon>Ecdysozoa</taxon>
        <taxon>Arthropoda</taxon>
        <taxon>Crustacea</taxon>
        <taxon>Multicrustacea</taxon>
        <taxon>Malacostraca</taxon>
        <taxon>Eumalacostraca</taxon>
        <taxon>Eucarida</taxon>
        <taxon>Decapoda</taxon>
        <taxon>Pleocyemata</taxon>
        <taxon>Astacidea</taxon>
        <taxon>Nephropoidea</taxon>
        <taxon>Nephropidae</taxon>
        <taxon>Homarus</taxon>
    </lineage>
</organism>
<dbReference type="Pfam" id="PF00520">
    <property type="entry name" value="Ion_trans"/>
    <property type="match status" value="1"/>
</dbReference>
<evidence type="ECO:0000256" key="13">
    <source>
        <dbReference type="SAM" id="Phobius"/>
    </source>
</evidence>
<dbReference type="InterPro" id="IPR002110">
    <property type="entry name" value="Ankyrin_rpt"/>
</dbReference>
<evidence type="ECO:0000256" key="5">
    <source>
        <dbReference type="ARBA" id="ARBA00022737"/>
    </source>
</evidence>
<feature type="transmembrane region" description="Helical" evidence="13">
    <location>
        <begin position="526"/>
        <end position="544"/>
    </location>
</feature>
<sequence>MSRLSVMLNEQDSLGWSPLHYASRSGQISSLASLLRLGASVRTKDNRNESPLHFAAKYGRYNTVRHLVESSNGFLILNECNDEGKTALHIASEEGHTRVVQLLISKGALLHRDHQGRTPLHLAAAGGHMQTLAAILAVHAHTLDQTDKDGNTPLHSAVRANKPEVVSQLLSLNCKLLENNANCKPIDCAIQYRLSEAALALVTHPRGPSEVVGTSSKVNGCVCMALIRTLPKVFQAVLDQAIKKAEVKDTSKNFFVRYSFYPLQLNEDQLQWERTKHKDPKFRPQPLYACNAMVESGRVDLLMHPLTQTFLEMKWQAYGKYIHLSNLFVYLVFLSLVTVFAVKVLGNNSAVSASINATSRYDLSNDTDNWDRFVYEVYETTGWMYCMGVAIMVFACLGIVKEILQLYHHGLKYLTEAINVVEWTLYLTSICMVLPVFLGTGWRAQQFNSAALAVFTAWFTLLLYFQRFDRIGIYIVMFLEILNTLLKVLLVFSVLIVAFGLAFYILMSHGGHLSFSNVPMSMMRTFSMMLGEVDFLTVFIYPFFHESVKDYQLLFPRTTFALLLVFMILMPILLMNLLIGLAVGDIESVKKNAQLKRIAMQVELHTELENKLPEVLIKLVNKTEVLVYPNSQCSKGLFHHLLSAFSFVCPINEKRGIADLESLEGGGSEDYLWEQLEGQHRRLRDISSVLDQQTKLLRLIMQKMEIRSEADECDEGVSLEDIVQVRHVNKKFSPPSASSRRALVTRKD</sequence>
<feature type="repeat" description="ANK" evidence="12">
    <location>
        <begin position="149"/>
        <end position="181"/>
    </location>
</feature>
<feature type="transmembrane region" description="Helical" evidence="13">
    <location>
        <begin position="382"/>
        <end position="400"/>
    </location>
</feature>
<evidence type="ECO:0000256" key="3">
    <source>
        <dbReference type="ARBA" id="ARBA00022606"/>
    </source>
</evidence>
<dbReference type="PROSITE" id="PS50297">
    <property type="entry name" value="ANK_REP_REGION"/>
    <property type="match status" value="5"/>
</dbReference>